<dbReference type="RefSeq" id="WP_151003133.1">
    <property type="nucleotide sequence ID" value="NZ_BPQY01000594.1"/>
</dbReference>
<keyword evidence="3" id="KW-1185">Reference proteome</keyword>
<protein>
    <submittedName>
        <fullName evidence="2">Uncharacterized protein</fullName>
    </submittedName>
</protein>
<proteinExistence type="predicted"/>
<comment type="caution">
    <text evidence="2">The sequence shown here is derived from an EMBL/GenBank/DDBJ whole genome shotgun (WGS) entry which is preliminary data.</text>
</comment>
<name>A0A6L3SSB4_9HYPH</name>
<keyword evidence="1" id="KW-0175">Coiled coil</keyword>
<feature type="coiled-coil region" evidence="1">
    <location>
        <begin position="27"/>
        <end position="54"/>
    </location>
</feature>
<dbReference type="AlphaFoldDB" id="A0A6L3SSB4"/>
<reference evidence="2 3" key="1">
    <citation type="submission" date="2019-09" db="EMBL/GenBank/DDBJ databases">
        <title>YIM 48816 draft genome.</title>
        <authorList>
            <person name="Jiang L."/>
        </authorList>
    </citation>
    <scope>NUCLEOTIDE SEQUENCE [LARGE SCALE GENOMIC DNA]</scope>
    <source>
        <strain evidence="2 3">YIM 48816</strain>
    </source>
</reference>
<accession>A0A6L3SSB4</accession>
<organism evidence="2 3">
    <name type="scientific">Methylobacterium soli</name>
    <dbReference type="NCBI Taxonomy" id="553447"/>
    <lineage>
        <taxon>Bacteria</taxon>
        <taxon>Pseudomonadati</taxon>
        <taxon>Pseudomonadota</taxon>
        <taxon>Alphaproteobacteria</taxon>
        <taxon>Hyphomicrobiales</taxon>
        <taxon>Methylobacteriaceae</taxon>
        <taxon>Methylobacterium</taxon>
    </lineage>
</organism>
<evidence type="ECO:0000313" key="3">
    <source>
        <dbReference type="Proteomes" id="UP000474159"/>
    </source>
</evidence>
<dbReference type="Proteomes" id="UP000474159">
    <property type="component" value="Unassembled WGS sequence"/>
</dbReference>
<evidence type="ECO:0000313" key="2">
    <source>
        <dbReference type="EMBL" id="KAB1075941.1"/>
    </source>
</evidence>
<evidence type="ECO:0000256" key="1">
    <source>
        <dbReference type="SAM" id="Coils"/>
    </source>
</evidence>
<sequence length="261" mass="27249">MSTTTLQEQLTAAQAAFDAALEAGEPTRSHREAITRLEAELATAQRTEAAASSQQIADEAAVLALSHAASIEDAGTVAELEALSAAPIAEAIECDPLLASAALDVIKARKALAQASSVHGELCKAVDKLRHTISQKQANLASILGRRAAGTATADDGLEALGLPQDIADLEVRLAAASAEAAAAVPAVLQGELAAAEKRLSQTRGTVGVRIASDRLARAEQLFLALYAELRAAERASGQYEFRPSGDYRANPEIKRIISRH</sequence>
<dbReference type="EMBL" id="VZZK01000032">
    <property type="protein sequence ID" value="KAB1075941.1"/>
    <property type="molecule type" value="Genomic_DNA"/>
</dbReference>
<gene>
    <name evidence="2" type="ORF">F6X53_24235</name>
</gene>